<dbReference type="PANTHER" id="PTHR10272">
    <property type="entry name" value="PLATELET-ACTIVATING FACTOR ACETYLHYDROLASE"/>
    <property type="match status" value="1"/>
</dbReference>
<dbReference type="EMBL" id="CABEEZ010000167">
    <property type="protein sequence ID" value="VTR60970.1"/>
    <property type="molecule type" value="Genomic_DNA"/>
</dbReference>
<organism evidence="1">
    <name type="scientific">Serratia fonticola</name>
    <dbReference type="NCBI Taxonomy" id="47917"/>
    <lineage>
        <taxon>Bacteria</taxon>
        <taxon>Pseudomonadati</taxon>
        <taxon>Pseudomonadota</taxon>
        <taxon>Gammaproteobacteria</taxon>
        <taxon>Enterobacterales</taxon>
        <taxon>Yersiniaceae</taxon>
        <taxon>Serratia</taxon>
    </lineage>
</organism>
<evidence type="ECO:0000313" key="1">
    <source>
        <dbReference type="EMBL" id="VTR60970.1"/>
    </source>
</evidence>
<dbReference type="SUPFAM" id="SSF53474">
    <property type="entry name" value="alpha/beta-Hydrolases"/>
    <property type="match status" value="1"/>
</dbReference>
<gene>
    <name evidence="1" type="ORF">NCTC12965_08683</name>
</gene>
<name>A0A0F7H7B9_SERFO</name>
<dbReference type="PANTHER" id="PTHR10272:SF0">
    <property type="entry name" value="PLATELET-ACTIVATING FACTOR ACETYLHYDROLASE"/>
    <property type="match status" value="1"/>
</dbReference>
<proteinExistence type="predicted"/>
<dbReference type="AlphaFoldDB" id="A0A0F7H7B9"/>
<dbReference type="PIRSF" id="PIRSF031982">
    <property type="entry name" value="UCP031982_abhydr"/>
    <property type="match status" value="1"/>
</dbReference>
<dbReference type="KEGG" id="sfw:WN53_01335"/>
<keyword evidence="1" id="KW-0378">Hydrolase</keyword>
<dbReference type="RefSeq" id="WP_024484818.1">
    <property type="nucleotide sequence ID" value="NZ_CAMKUH010000019.1"/>
</dbReference>
<dbReference type="Gene3D" id="3.40.50.1820">
    <property type="entry name" value="alpha/beta hydrolase"/>
    <property type="match status" value="1"/>
</dbReference>
<dbReference type="GeneID" id="30318792"/>
<dbReference type="InterPro" id="IPR016986">
    <property type="entry name" value="UCP031982_abhydr"/>
</dbReference>
<reference evidence="1" key="1">
    <citation type="submission" date="2019-05" db="EMBL/GenBank/DDBJ databases">
        <authorList>
            <consortium name="Pathogen Informatics"/>
        </authorList>
    </citation>
    <scope>NUCLEOTIDE SEQUENCE [LARGE SCALE GENOMIC DNA]</scope>
    <source>
        <strain evidence="1">NCTC12965</strain>
    </source>
</reference>
<protein>
    <submittedName>
        <fullName evidence="1">Predicted dienelactone hydrolase</fullName>
    </submittedName>
</protein>
<dbReference type="STRING" id="47917.AV650_24075"/>
<accession>A0A0F7H7B9</accession>
<dbReference type="GO" id="GO:0003847">
    <property type="term" value="F:1-alkyl-2-acetylglycerophosphocholine esterase activity"/>
    <property type="evidence" value="ECO:0007669"/>
    <property type="project" value="TreeGrafter"/>
</dbReference>
<dbReference type="InterPro" id="IPR029058">
    <property type="entry name" value="AB_hydrolase_fold"/>
</dbReference>
<sequence>MKKFWILCLLFSSVATAAPWQVASRLQTFYNGERPLVTRIYYPTNAQGQLQQVGGRPVFVGIPALPDAPPATGHFPLMIISHGSGGNNSSQAWLARALVEQGMIVVAANHPGSTSGDSIPAKSLELWQQTRDISALIDAMLKDGTWQPRINTQAIGVAGHSKGGYSAISAIGGRVALKDFIAGCQQQPRSPNCLFYAGVNKNSISATQFDANYTDARIRFAIALDPGMVPYLQPASLRQISAPLLLIAAQHFMPGNDPESLGAESLATHSGQQPIKAVVLPGSNHFDFLQLCTPAAPEILAEEGETFICGSSPAEREHAHQQTIAAVLAFIQPWLSAPAGNR</sequence>
<dbReference type="Pfam" id="PF03403">
    <property type="entry name" value="PAF-AH_p_II"/>
    <property type="match status" value="1"/>
</dbReference>